<feature type="domain" description="Bro-N" evidence="1">
    <location>
        <begin position="1"/>
        <end position="114"/>
    </location>
</feature>
<evidence type="ECO:0000313" key="2">
    <source>
        <dbReference type="EMBL" id="THF60926.1"/>
    </source>
</evidence>
<protein>
    <recommendedName>
        <fullName evidence="1">Bro-N domain-containing protein</fullName>
    </recommendedName>
</protein>
<dbReference type="InterPro" id="IPR003497">
    <property type="entry name" value="BRO_N_domain"/>
</dbReference>
<gene>
    <name evidence="2" type="ORF">E6O51_11905</name>
</gene>
<evidence type="ECO:0000259" key="1">
    <source>
        <dbReference type="PROSITE" id="PS51750"/>
    </source>
</evidence>
<comment type="caution">
    <text evidence="2">The sequence shown here is derived from an EMBL/GenBank/DDBJ whole genome shotgun (WGS) entry which is preliminary data.</text>
</comment>
<keyword evidence="3" id="KW-1185">Reference proteome</keyword>
<proteinExistence type="predicted"/>
<dbReference type="Proteomes" id="UP000307956">
    <property type="component" value="Unassembled WGS sequence"/>
</dbReference>
<dbReference type="OrthoDB" id="5574448at2"/>
<sequence>MSHTIPAEFHGIPLSVIDHAGRRWLTSEQVGRALGYAEANAAQGIRNLYIRHADEFTDSDTCQLKLSWQGQMREMRVFSDTGCVLLGMFANTPRAKDFRIWAKTVLAGQAPAPAPTPVSLPGGGRLLVTRRVERLALELFVAGQSLADIGRALGISRATVSLVVHAKYQFSPAAGEPECPPALIAAVAARHLAVEQERLADYHQRLSNRLRHTACNRPLAEALDHVGRQLQQPPARAMLSTPAKEV</sequence>
<name>A0A4S4AR56_9RHOO</name>
<dbReference type="SMART" id="SM01040">
    <property type="entry name" value="Bro-N"/>
    <property type="match status" value="1"/>
</dbReference>
<dbReference type="EMBL" id="SSOD01000008">
    <property type="protein sequence ID" value="THF60926.1"/>
    <property type="molecule type" value="Genomic_DNA"/>
</dbReference>
<dbReference type="PROSITE" id="PS51750">
    <property type="entry name" value="BRO_N"/>
    <property type="match status" value="1"/>
</dbReference>
<dbReference type="AlphaFoldDB" id="A0A4S4AR56"/>
<evidence type="ECO:0000313" key="3">
    <source>
        <dbReference type="Proteomes" id="UP000307956"/>
    </source>
</evidence>
<dbReference type="RefSeq" id="WP_136385200.1">
    <property type="nucleotide sequence ID" value="NZ_SSOD01000008.1"/>
</dbReference>
<organism evidence="2 3">
    <name type="scientific">Pseudothauera rhizosphaerae</name>
    <dbReference type="NCBI Taxonomy" id="2565932"/>
    <lineage>
        <taxon>Bacteria</taxon>
        <taxon>Pseudomonadati</taxon>
        <taxon>Pseudomonadota</taxon>
        <taxon>Betaproteobacteria</taxon>
        <taxon>Rhodocyclales</taxon>
        <taxon>Zoogloeaceae</taxon>
        <taxon>Pseudothauera</taxon>
    </lineage>
</organism>
<reference evidence="2 3" key="1">
    <citation type="submission" date="2019-04" db="EMBL/GenBank/DDBJ databases">
        <title>Azoarcus rhizosphaerae sp. nov. isolated from rhizosphere of Ficus religiosa.</title>
        <authorList>
            <person name="Lin S.-Y."/>
            <person name="Hameed A."/>
            <person name="Hsu Y.-H."/>
            <person name="Young C.-C."/>
        </authorList>
    </citation>
    <scope>NUCLEOTIDE SEQUENCE [LARGE SCALE GENOMIC DNA]</scope>
    <source>
        <strain evidence="2 3">CC-YHH848</strain>
    </source>
</reference>
<accession>A0A4S4AR56</accession>